<name>W6Q9L5_PENRF</name>
<keyword evidence="3" id="KW-1185">Reference proteome</keyword>
<accession>W6Q9L5</accession>
<sequence>MAQIITLVARELLLETLPPLLVGPNHTNSSAIHKVDFVGQLMPWPNFEREVIAALSSPSTNWSTDTLDVRIVGPGAENSMSVEQLVLGDETGLQGRLNERLGRPVTASLQAQHHHLRAADFKASAAAAAGYTRVPDMVMLNDVSAIKVIGEVKTPWPGAHCDMLSMGVQDFEIAHGKLFRRRLGQVSRYMKELNTKHAFLSTYDKTIFLRKVDIGGVWTLQFSPVIQYDRPYNPQTETITAQQGLFYLALLRQSEPAFTTRASTRAPQRNQKWTVSRERQ</sequence>
<gene>
    <name evidence="2" type="ORF">PROQFM164_S02g003257</name>
</gene>
<dbReference type="OMA" id="CMYGFLS"/>
<proteinExistence type="predicted"/>
<feature type="compositionally biased region" description="Polar residues" evidence="1">
    <location>
        <begin position="259"/>
        <end position="274"/>
    </location>
</feature>
<reference evidence="2" key="1">
    <citation type="journal article" date="2014" name="Nat. Commun.">
        <title>Multiple recent horizontal transfers of a large genomic region in cheese making fungi.</title>
        <authorList>
            <person name="Cheeseman K."/>
            <person name="Ropars J."/>
            <person name="Renault P."/>
            <person name="Dupont J."/>
            <person name="Gouzy J."/>
            <person name="Branca A."/>
            <person name="Abraham A.L."/>
            <person name="Ceppi M."/>
            <person name="Conseiller E."/>
            <person name="Debuchy R."/>
            <person name="Malagnac F."/>
            <person name="Goarin A."/>
            <person name="Silar P."/>
            <person name="Lacoste S."/>
            <person name="Sallet E."/>
            <person name="Bensimon A."/>
            <person name="Giraud T."/>
            <person name="Brygoo Y."/>
        </authorList>
    </citation>
    <scope>NUCLEOTIDE SEQUENCE [LARGE SCALE GENOMIC DNA]</scope>
    <source>
        <strain evidence="2">FM164</strain>
    </source>
</reference>
<organism evidence="2 3">
    <name type="scientific">Penicillium roqueforti (strain FM164)</name>
    <dbReference type="NCBI Taxonomy" id="1365484"/>
    <lineage>
        <taxon>Eukaryota</taxon>
        <taxon>Fungi</taxon>
        <taxon>Dikarya</taxon>
        <taxon>Ascomycota</taxon>
        <taxon>Pezizomycotina</taxon>
        <taxon>Eurotiomycetes</taxon>
        <taxon>Eurotiomycetidae</taxon>
        <taxon>Eurotiales</taxon>
        <taxon>Aspergillaceae</taxon>
        <taxon>Penicillium</taxon>
    </lineage>
</organism>
<evidence type="ECO:0000313" key="3">
    <source>
        <dbReference type="Proteomes" id="UP000030686"/>
    </source>
</evidence>
<evidence type="ECO:0000313" key="2">
    <source>
        <dbReference type="EMBL" id="CDM33105.1"/>
    </source>
</evidence>
<dbReference type="Proteomes" id="UP000030686">
    <property type="component" value="Unassembled WGS sequence"/>
</dbReference>
<evidence type="ECO:0000256" key="1">
    <source>
        <dbReference type="SAM" id="MobiDB-lite"/>
    </source>
</evidence>
<protein>
    <submittedName>
        <fullName evidence="2">Genomic scaffold, ProqFM164S02</fullName>
    </submittedName>
</protein>
<dbReference type="EMBL" id="HG792016">
    <property type="protein sequence ID" value="CDM33105.1"/>
    <property type="molecule type" value="Genomic_DNA"/>
</dbReference>
<dbReference type="OrthoDB" id="3796275at2759"/>
<feature type="region of interest" description="Disordered" evidence="1">
    <location>
        <begin position="259"/>
        <end position="280"/>
    </location>
</feature>
<dbReference type="AlphaFoldDB" id="W6Q9L5"/>